<gene>
    <name evidence="1" type="ORF">ENV41_03850</name>
</gene>
<evidence type="ECO:0000313" key="1">
    <source>
        <dbReference type="EMBL" id="HFZ09245.1"/>
    </source>
</evidence>
<comment type="caution">
    <text evidence="1">The sequence shown here is derived from an EMBL/GenBank/DDBJ whole genome shotgun (WGS) entry which is preliminary data.</text>
</comment>
<protein>
    <recommendedName>
        <fullName evidence="2">ATP-grasp domain-containing protein</fullName>
    </recommendedName>
</protein>
<reference evidence="1" key="1">
    <citation type="journal article" date="2020" name="mSystems">
        <title>Genome- and Community-Level Interaction Insights into Carbon Utilization and Element Cycling Functions of Hydrothermarchaeota in Hydrothermal Sediment.</title>
        <authorList>
            <person name="Zhou Z."/>
            <person name="Liu Y."/>
            <person name="Xu W."/>
            <person name="Pan J."/>
            <person name="Luo Z.H."/>
            <person name="Li M."/>
        </authorList>
    </citation>
    <scope>NUCLEOTIDE SEQUENCE [LARGE SCALE GENOMIC DNA]</scope>
    <source>
        <strain evidence="1">SpSt-757</strain>
    </source>
</reference>
<name>A0A7V3JAC7_UNCC3</name>
<dbReference type="EMBL" id="DTGG01000121">
    <property type="protein sequence ID" value="HFZ09245.1"/>
    <property type="molecule type" value="Genomic_DNA"/>
</dbReference>
<proteinExistence type="predicted"/>
<dbReference type="AlphaFoldDB" id="A0A7V3JAC7"/>
<organism evidence="1">
    <name type="scientific">candidate division CPR3 bacterium</name>
    <dbReference type="NCBI Taxonomy" id="2268181"/>
    <lineage>
        <taxon>Bacteria</taxon>
        <taxon>Bacteria division CPR3</taxon>
    </lineage>
</organism>
<accession>A0A7V3JAC7</accession>
<dbReference type="Gene3D" id="3.30.470.20">
    <property type="entry name" value="ATP-grasp fold, B domain"/>
    <property type="match status" value="1"/>
</dbReference>
<sequence length="447" mass="51602">MVNLVQERQNIFDRISNILRLREKTFEKILEREKKKKRILIYDFGLCTEIGIRLARDGHEVYYFVPWEDAFPKSSKALIGENLDGLHRVLNFWDWVDKVDYIMFFDTYCADLVDYLRKKGYKVFGAGKSEILENNRWKMKEIQKALKLPTQKVELIKGIESLIEYLKKNKNKWIKINTFRGDIETFHHSEYNTTQAQFLGELLVSAGAKAKKLEFVVEDEIGEVEPGYDGFIIDGQYPKMAMYGYERKGIGYIGKVVPYEQLPQSLKDINDRLIPVFRKLGGRTFFSTEVRVTKNKQGFLIDPCVRSPMPVPTAIHLEIWSNLSDFLINGAEGNLIDLKPIAKYGAGISFESGWAENHWTEIDFPPENRKWIKLRMACKIEDKYYALPGFTSLGSIIGLGNTIDEAINNVKKVADTLKVKEINYSLSGLEEIKNETIQKGKKYGIPF</sequence>
<evidence type="ECO:0008006" key="2">
    <source>
        <dbReference type="Google" id="ProtNLM"/>
    </source>
</evidence>